<organism evidence="5 7">
    <name type="scientific">Didymodactylos carnosus</name>
    <dbReference type="NCBI Taxonomy" id="1234261"/>
    <lineage>
        <taxon>Eukaryota</taxon>
        <taxon>Metazoa</taxon>
        <taxon>Spiralia</taxon>
        <taxon>Gnathifera</taxon>
        <taxon>Rotifera</taxon>
        <taxon>Eurotatoria</taxon>
        <taxon>Bdelloidea</taxon>
        <taxon>Philodinida</taxon>
        <taxon>Philodinidae</taxon>
        <taxon>Didymodactylos</taxon>
    </lineage>
</organism>
<gene>
    <name evidence="5" type="ORF">OVA965_LOCUS2489</name>
    <name evidence="6" type="ORF">TMI583_LOCUS2489</name>
</gene>
<name>A0A8S2CRB3_9BILA</name>
<dbReference type="Proteomes" id="UP000677228">
    <property type="component" value="Unassembled WGS sequence"/>
</dbReference>
<evidence type="ECO:0000259" key="4">
    <source>
        <dbReference type="Pfam" id="PF17136"/>
    </source>
</evidence>
<dbReference type="Proteomes" id="UP000682733">
    <property type="component" value="Unassembled WGS sequence"/>
</dbReference>
<dbReference type="GO" id="GO:0003723">
    <property type="term" value="F:RNA binding"/>
    <property type="evidence" value="ECO:0007669"/>
    <property type="project" value="InterPro"/>
</dbReference>
<dbReference type="PROSITE" id="PS01108">
    <property type="entry name" value="RIBOSOMAL_L24"/>
    <property type="match status" value="1"/>
</dbReference>
<evidence type="ECO:0000313" key="7">
    <source>
        <dbReference type="Proteomes" id="UP000677228"/>
    </source>
</evidence>
<dbReference type="EMBL" id="CAJOBA010000535">
    <property type="protein sequence ID" value="CAF3539509.1"/>
    <property type="molecule type" value="Genomic_DNA"/>
</dbReference>
<protein>
    <recommendedName>
        <fullName evidence="4">Large ribosomal subunit protein uL24 C-terminal domain-containing protein</fullName>
    </recommendedName>
</protein>
<dbReference type="PANTHER" id="PTHR12903">
    <property type="entry name" value="MITOCHONDRIAL RIBOSOMAL PROTEIN L24"/>
    <property type="match status" value="1"/>
</dbReference>
<accession>A0A8S2CRB3</accession>
<evidence type="ECO:0000313" key="5">
    <source>
        <dbReference type="EMBL" id="CAF0759831.1"/>
    </source>
</evidence>
<reference evidence="5" key="1">
    <citation type="submission" date="2021-02" db="EMBL/GenBank/DDBJ databases">
        <authorList>
            <person name="Nowell W R."/>
        </authorList>
    </citation>
    <scope>NUCLEOTIDE SEQUENCE</scope>
</reference>
<dbReference type="AlphaFoldDB" id="A0A8S2CRB3"/>
<sequence length="353" mass="40991">MVRLTSVLHWSDYYNIPKRFIDRAKFIGTYIEGNYGVIPKKTVKYNDPYRYQIDPPWTDIAVRENHPKNNAKLPQLVEPLKTWDYFRGDFVEVLAGKHKGKQGNVCAYIRELNYIFVFGLNTELTRIGGNRPGTTTIVVKEKPLIAPYQVKLIDPFDGKPCTIEWRYTSEGELVRVSTRSGRIIPKAPQAEETSDYATKKSYLPGPQDTIDADIKEVTFKPNLMTVEQELMKINNIEETRTPGPTWFQPIRMAMLYESKFRINIMKRMANHGVHKALGTRRGNISLWEKIINLDECVVEAPYFPFPLAAKAKQQAFCQIEPKWKPLQPVRIPRPDPWLDRKTFKHTKKFGHKH</sequence>
<dbReference type="InterPro" id="IPR057264">
    <property type="entry name" value="Ribosomal_uL24_C"/>
</dbReference>
<evidence type="ECO:0000256" key="2">
    <source>
        <dbReference type="ARBA" id="ARBA00022980"/>
    </source>
</evidence>
<proteinExistence type="inferred from homology"/>
<dbReference type="InterPro" id="IPR014722">
    <property type="entry name" value="Rib_uL2_dom2"/>
</dbReference>
<dbReference type="GO" id="GO:0006412">
    <property type="term" value="P:translation"/>
    <property type="evidence" value="ECO:0007669"/>
    <property type="project" value="InterPro"/>
</dbReference>
<dbReference type="InterPro" id="IPR003256">
    <property type="entry name" value="Ribosomal_uL24"/>
</dbReference>
<dbReference type="GO" id="GO:1990904">
    <property type="term" value="C:ribonucleoprotein complex"/>
    <property type="evidence" value="ECO:0007669"/>
    <property type="project" value="UniProtKB-KW"/>
</dbReference>
<evidence type="ECO:0000256" key="1">
    <source>
        <dbReference type="ARBA" id="ARBA00010618"/>
    </source>
</evidence>
<evidence type="ECO:0000313" key="6">
    <source>
        <dbReference type="EMBL" id="CAF3539509.1"/>
    </source>
</evidence>
<keyword evidence="3" id="KW-0687">Ribonucleoprotein</keyword>
<dbReference type="SUPFAM" id="SSF50104">
    <property type="entry name" value="Translation proteins SH3-like domain"/>
    <property type="match status" value="1"/>
</dbReference>
<comment type="similarity">
    <text evidence="1">Belongs to the universal ribosomal protein uL24 family.</text>
</comment>
<comment type="caution">
    <text evidence="5">The sequence shown here is derived from an EMBL/GenBank/DDBJ whole genome shotgun (WGS) entry which is preliminary data.</text>
</comment>
<evidence type="ECO:0000256" key="3">
    <source>
        <dbReference type="ARBA" id="ARBA00023274"/>
    </source>
</evidence>
<keyword evidence="2" id="KW-0689">Ribosomal protein</keyword>
<dbReference type="InterPro" id="IPR041988">
    <property type="entry name" value="Ribosomal_uL24_KOW"/>
</dbReference>
<dbReference type="GO" id="GO:0003735">
    <property type="term" value="F:structural constituent of ribosome"/>
    <property type="evidence" value="ECO:0007669"/>
    <property type="project" value="InterPro"/>
</dbReference>
<dbReference type="GO" id="GO:0005840">
    <property type="term" value="C:ribosome"/>
    <property type="evidence" value="ECO:0007669"/>
    <property type="project" value="UniProtKB-KW"/>
</dbReference>
<dbReference type="EMBL" id="CAJNOK010000535">
    <property type="protein sequence ID" value="CAF0759831.1"/>
    <property type="molecule type" value="Genomic_DNA"/>
</dbReference>
<dbReference type="CDD" id="cd06089">
    <property type="entry name" value="KOW_RPL26"/>
    <property type="match status" value="1"/>
</dbReference>
<dbReference type="Gene3D" id="2.30.30.30">
    <property type="match status" value="1"/>
</dbReference>
<feature type="domain" description="Large ribosomal subunit protein uL24 C-terminal" evidence="4">
    <location>
        <begin position="135"/>
        <end position="184"/>
    </location>
</feature>
<dbReference type="Pfam" id="PF17136">
    <property type="entry name" value="ribosomal_L24"/>
    <property type="match status" value="1"/>
</dbReference>
<dbReference type="InterPro" id="IPR005825">
    <property type="entry name" value="Ribosomal_uL24_CS"/>
</dbReference>
<dbReference type="InterPro" id="IPR008991">
    <property type="entry name" value="Translation_prot_SH3-like_sf"/>
</dbReference>